<comment type="similarity">
    <text evidence="4">Belongs to the Nudix hydrolase family.</text>
</comment>
<reference evidence="6 7" key="1">
    <citation type="submission" date="2016-10" db="EMBL/GenBank/DDBJ databases">
        <authorList>
            <person name="de Groot N.N."/>
        </authorList>
    </citation>
    <scope>NUCLEOTIDE SEQUENCE [LARGE SCALE GENOMIC DNA]</scope>
    <source>
        <strain evidence="6 7">AB35.6</strain>
    </source>
</reference>
<dbReference type="PROSITE" id="PS51462">
    <property type="entry name" value="NUDIX"/>
    <property type="match status" value="1"/>
</dbReference>
<name>A0A1H4JHA7_9BACT</name>
<dbReference type="PANTHER" id="PTHR43046">
    <property type="entry name" value="GDP-MANNOSE MANNOSYL HYDROLASE"/>
    <property type="match status" value="1"/>
</dbReference>
<dbReference type="SUPFAM" id="SSF55811">
    <property type="entry name" value="Nudix"/>
    <property type="match status" value="1"/>
</dbReference>
<protein>
    <submittedName>
        <fullName evidence="6">8-oxo-dGTP pyrophosphatase MutT, NUDIX family</fullName>
    </submittedName>
</protein>
<evidence type="ECO:0000259" key="5">
    <source>
        <dbReference type="PROSITE" id="PS51462"/>
    </source>
</evidence>
<accession>A0A1H4JHA7</accession>
<evidence type="ECO:0000313" key="7">
    <source>
        <dbReference type="Proteomes" id="UP000182409"/>
    </source>
</evidence>
<sequence>MPRRAARTLLLDPQDRVLLIRYDSDGYIFWVTPGGAVEPGETDVEAAARELMEELRITAELYGPVHSTTSSFHHEGRYVENTDIFFATRSATTDAPQCHAVSLFEKNAMRHARWWSLQDLQEASEDVFPKDLAEIVARVSPLLR</sequence>
<evidence type="ECO:0000256" key="1">
    <source>
        <dbReference type="ARBA" id="ARBA00001946"/>
    </source>
</evidence>
<comment type="cofactor">
    <cofactor evidence="1">
        <name>Mg(2+)</name>
        <dbReference type="ChEBI" id="CHEBI:18420"/>
    </cofactor>
</comment>
<dbReference type="InterPro" id="IPR015797">
    <property type="entry name" value="NUDIX_hydrolase-like_dom_sf"/>
</dbReference>
<dbReference type="InterPro" id="IPR020084">
    <property type="entry name" value="NUDIX_hydrolase_CS"/>
</dbReference>
<dbReference type="Gene3D" id="3.90.79.10">
    <property type="entry name" value="Nucleoside Triphosphate Pyrophosphohydrolase"/>
    <property type="match status" value="1"/>
</dbReference>
<organism evidence="6 7">
    <name type="scientific">Terriglobus roseus</name>
    <dbReference type="NCBI Taxonomy" id="392734"/>
    <lineage>
        <taxon>Bacteria</taxon>
        <taxon>Pseudomonadati</taxon>
        <taxon>Acidobacteriota</taxon>
        <taxon>Terriglobia</taxon>
        <taxon>Terriglobales</taxon>
        <taxon>Acidobacteriaceae</taxon>
        <taxon>Terriglobus</taxon>
    </lineage>
</organism>
<dbReference type="OrthoDB" id="9787476at2"/>
<proteinExistence type="inferred from homology"/>
<dbReference type="AlphaFoldDB" id="A0A1H4JHA7"/>
<dbReference type="PROSITE" id="PS00893">
    <property type="entry name" value="NUDIX_BOX"/>
    <property type="match status" value="1"/>
</dbReference>
<evidence type="ECO:0000313" key="6">
    <source>
        <dbReference type="EMBL" id="SEB45008.1"/>
    </source>
</evidence>
<evidence type="ECO:0000256" key="2">
    <source>
        <dbReference type="ARBA" id="ARBA00022801"/>
    </source>
</evidence>
<keyword evidence="2 4" id="KW-0378">Hydrolase</keyword>
<dbReference type="EMBL" id="FNSD01000001">
    <property type="protein sequence ID" value="SEB45008.1"/>
    <property type="molecule type" value="Genomic_DNA"/>
</dbReference>
<dbReference type="Proteomes" id="UP000182409">
    <property type="component" value="Unassembled WGS sequence"/>
</dbReference>
<feature type="domain" description="Nudix hydrolase" evidence="5">
    <location>
        <begin position="1"/>
        <end position="138"/>
    </location>
</feature>
<keyword evidence="3" id="KW-0460">Magnesium</keyword>
<dbReference type="GO" id="GO:0016787">
    <property type="term" value="F:hydrolase activity"/>
    <property type="evidence" value="ECO:0007669"/>
    <property type="project" value="UniProtKB-KW"/>
</dbReference>
<dbReference type="PRINTS" id="PR00502">
    <property type="entry name" value="NUDIXFAMILY"/>
</dbReference>
<dbReference type="PANTHER" id="PTHR43046:SF12">
    <property type="entry name" value="GDP-MANNOSE MANNOSYL HYDROLASE"/>
    <property type="match status" value="1"/>
</dbReference>
<dbReference type="CDD" id="cd04685">
    <property type="entry name" value="NUDIX_Hydrolase"/>
    <property type="match status" value="1"/>
</dbReference>
<dbReference type="RefSeq" id="WP_074655731.1">
    <property type="nucleotide sequence ID" value="NZ_FNSD01000001.1"/>
</dbReference>
<dbReference type="InterPro" id="IPR020476">
    <property type="entry name" value="Nudix_hydrolase"/>
</dbReference>
<gene>
    <name evidence="6" type="ORF">SAMN05443244_0583</name>
</gene>
<evidence type="ECO:0000256" key="4">
    <source>
        <dbReference type="RuleBase" id="RU003476"/>
    </source>
</evidence>
<dbReference type="InterPro" id="IPR000086">
    <property type="entry name" value="NUDIX_hydrolase_dom"/>
</dbReference>
<evidence type="ECO:0000256" key="3">
    <source>
        <dbReference type="ARBA" id="ARBA00022842"/>
    </source>
</evidence>
<dbReference type="Pfam" id="PF00293">
    <property type="entry name" value="NUDIX"/>
    <property type="match status" value="1"/>
</dbReference>